<keyword evidence="4" id="KW-0677">Repeat</keyword>
<protein>
    <recommendedName>
        <fullName evidence="10">Probable arginine--tRNA ligase, mitochondrial</fullName>
        <ecNumber evidence="2">6.1.1.19</ecNumber>
    </recommendedName>
    <alternativeName>
        <fullName evidence="9">Arginyl-tRNA synthetase</fullName>
    </alternativeName>
</protein>
<dbReference type="SMART" id="SM00181">
    <property type="entry name" value="EGF"/>
    <property type="match status" value="2"/>
</dbReference>
<dbReference type="PROSITE" id="PS50234">
    <property type="entry name" value="VWFA"/>
    <property type="match status" value="2"/>
</dbReference>
<dbReference type="SUPFAM" id="SSF52374">
    <property type="entry name" value="Nucleotidylyl transferase"/>
    <property type="match status" value="1"/>
</dbReference>
<dbReference type="FunFam" id="3.40.50.620:FF:000058">
    <property type="entry name" value="Mitochondrial arginyl-tRNA synthetase"/>
    <property type="match status" value="1"/>
</dbReference>
<dbReference type="PROSITE" id="PS50026">
    <property type="entry name" value="EGF_3"/>
    <property type="match status" value="1"/>
</dbReference>
<comment type="similarity">
    <text evidence="1">Belongs to the class-I aminoacyl-tRNA synthetase family.</text>
</comment>
<comment type="caution">
    <text evidence="19">The sequence shown here is derived from an EMBL/GenBank/DDBJ whole genome shotgun (WGS) entry which is preliminary data.</text>
</comment>
<dbReference type="SUPFAM" id="SSF63825">
    <property type="entry name" value="YWTD domain"/>
    <property type="match status" value="1"/>
</dbReference>
<dbReference type="Pfam" id="PF02494">
    <property type="entry name" value="HYR"/>
    <property type="match status" value="1"/>
</dbReference>
<evidence type="ECO:0000259" key="17">
    <source>
        <dbReference type="PROSITE" id="PS50825"/>
    </source>
</evidence>
<name>A0A2T7NJF1_POMCA</name>
<feature type="region of interest" description="Disordered" evidence="14">
    <location>
        <begin position="3485"/>
        <end position="3511"/>
    </location>
</feature>
<evidence type="ECO:0000256" key="10">
    <source>
        <dbReference type="ARBA" id="ARBA00039495"/>
    </source>
</evidence>
<dbReference type="InterPro" id="IPR035684">
    <property type="entry name" value="ArgRS_core"/>
</dbReference>
<dbReference type="SMART" id="SM00327">
    <property type="entry name" value="VWA"/>
    <property type="match status" value="2"/>
</dbReference>
<dbReference type="GO" id="GO:0005524">
    <property type="term" value="F:ATP binding"/>
    <property type="evidence" value="ECO:0007669"/>
    <property type="project" value="UniProtKB-KW"/>
</dbReference>
<dbReference type="SMART" id="SM01411">
    <property type="entry name" value="Ephrin_rec_like"/>
    <property type="match status" value="2"/>
</dbReference>
<evidence type="ECO:0000256" key="11">
    <source>
        <dbReference type="ARBA" id="ARBA00049339"/>
    </source>
</evidence>
<dbReference type="InterPro" id="IPR036465">
    <property type="entry name" value="vWFA_dom_sf"/>
</dbReference>
<keyword evidence="8" id="KW-0030">Aminoacyl-tRNA synthetase</keyword>
<dbReference type="Pfam" id="PF08487">
    <property type="entry name" value="VIT"/>
    <property type="match status" value="2"/>
</dbReference>
<accession>A0A2T7NJF1</accession>
<feature type="disulfide bond" evidence="13">
    <location>
        <begin position="193"/>
        <end position="203"/>
    </location>
</feature>
<evidence type="ECO:0000256" key="9">
    <source>
        <dbReference type="ARBA" id="ARBA00033033"/>
    </source>
</evidence>
<feature type="domain" description="VIT" evidence="18">
    <location>
        <begin position="1910"/>
        <end position="2039"/>
    </location>
</feature>
<proteinExistence type="inferred from homology"/>
<reference evidence="19 20" key="1">
    <citation type="submission" date="2018-04" db="EMBL/GenBank/DDBJ databases">
        <title>The genome of golden apple snail Pomacea canaliculata provides insight into stress tolerance and invasive adaptation.</title>
        <authorList>
            <person name="Liu C."/>
            <person name="Liu B."/>
            <person name="Ren Y."/>
            <person name="Zhang Y."/>
            <person name="Wang H."/>
            <person name="Li S."/>
            <person name="Jiang F."/>
            <person name="Yin L."/>
            <person name="Zhang G."/>
            <person name="Qian W."/>
            <person name="Fan W."/>
        </authorList>
    </citation>
    <scope>NUCLEOTIDE SEQUENCE [LARGE SCALE GENOMIC DNA]</scope>
    <source>
        <strain evidence="19">SZHN2017</strain>
        <tissue evidence="19">Muscle</tissue>
    </source>
</reference>
<dbReference type="InterPro" id="IPR009030">
    <property type="entry name" value="Growth_fac_rcpt_cys_sf"/>
</dbReference>
<feature type="compositionally biased region" description="Polar residues" evidence="14">
    <location>
        <begin position="952"/>
        <end position="983"/>
    </location>
</feature>
<feature type="region of interest" description="Disordered" evidence="14">
    <location>
        <begin position="940"/>
        <end position="1068"/>
    </location>
</feature>
<dbReference type="Gene3D" id="2.120.10.30">
    <property type="entry name" value="TolB, C-terminal domain"/>
    <property type="match status" value="1"/>
</dbReference>
<dbReference type="InterPro" id="IPR008909">
    <property type="entry name" value="DALR_anticod-bd"/>
</dbReference>
<dbReference type="InterPro" id="IPR013694">
    <property type="entry name" value="VIT"/>
</dbReference>
<dbReference type="Gene3D" id="2.10.50.10">
    <property type="entry name" value="Tumor Necrosis Factor Receptor, subunit A, domain 2"/>
    <property type="match status" value="2"/>
</dbReference>
<evidence type="ECO:0000256" key="2">
    <source>
        <dbReference type="ARBA" id="ARBA00012837"/>
    </source>
</evidence>
<feature type="domain" description="VWFA" evidence="16">
    <location>
        <begin position="2166"/>
        <end position="2344"/>
    </location>
</feature>
<feature type="disulfide bond" evidence="13">
    <location>
        <begin position="197"/>
        <end position="214"/>
    </location>
</feature>
<keyword evidence="20" id="KW-1185">Reference proteome</keyword>
<evidence type="ECO:0000259" key="18">
    <source>
        <dbReference type="PROSITE" id="PS51468"/>
    </source>
</evidence>
<dbReference type="Proteomes" id="UP000245119">
    <property type="component" value="Linkage Group LG12"/>
</dbReference>
<feature type="domain" description="VWFA" evidence="16">
    <location>
        <begin position="3142"/>
        <end position="3320"/>
    </location>
</feature>
<dbReference type="InterPro" id="IPR001278">
    <property type="entry name" value="Arg-tRNA-ligase"/>
</dbReference>
<dbReference type="PROSITE" id="PS00178">
    <property type="entry name" value="AA_TRNA_LIGASE_I"/>
    <property type="match status" value="1"/>
</dbReference>
<feature type="domain" description="HYR" evidence="17">
    <location>
        <begin position="457"/>
        <end position="537"/>
    </location>
</feature>
<sequence length="3787" mass="421279">MLLEKAKLMFWTEYGDKGHPPSVHRARISGKKSKRLMSTGLFWPNALASQGEELYVGDGAGKIFIMDFHGARVRELSFLKSTVFHVYGLVVFDHLLFYSDWYTNGIHMVDMVTGKQEPVAQHLSRPTSLIIYHPGNLTTNNQCQTEGAKCDEICVPVPRSYHCSCHVGSKLAADNHTCLKMASPWEVTDNSRCHDVCDMNAYCAQLVPQLEYQCVCKAGYEGNGKSCGACGKEFYKPLLGNATCVPCPLGSTTGDSTTASQCTCMKPGQKMVNSMCLDIVTTEATDSMEQTTESDTHRFSDTENTVETPTQTLGETTQSLDGQKSGVTFKEARQQTTVGRWNQREVTHMSKEKVKTTESNVDYDQYPDGVTVGKPYFEACPQLKEVYLAPDANGRVTLNVETARDSYGRRLPLISTSDISDDRITLEWAKGIRQTVILNAFDNWKQRATCQFEVTLIDTVPPAFTSCPGDVVKKTDQLSDTVFWPKPIAEDNSLFVEVASTHKEDEMFGVGVTMVNYTAVDKSGNKAVCSFSVTITLEQRCNLPAIMNGLVQCEQEPGKNELCHIDCQSNYVVNPVSIFSRRFSCRDGGEDIMRLTKLLKKQDACLLKTPPTIVRQEFSLSFEGPCHPNDATLVEELTVKIIDKLKEKNLCKWADCVHDNISIHCGPPPVKRRMGVPDIFDMRWNVTIQRSDGLSRDEVESVLLSIKLELMKLAARPVNLGQQQHIQTVASSVRNFPLHWGCLPGEMEYSDGCVQCPAGTFYNTTAARCQLCPHGQWQDDMKKLSCHQCSYGYTKEDGAVSEKECMTFPLIDEMSKFLIITACTFGLVFLCMVIFMYLQYQRQQRQAKQRMALMASNSHRLLTPNVYACPPIVKPQPTDHIRRSSLDYIGCHDYEDIDGASTATKAMLQALSKHSYVNRNNSLSRSPYASHRDSLNSFKGTDAFFRIPPSPTQGTNSFQTSAETLPQSSPKGSHRSFQVTSNEAFYGKPPISPGINNINTFKGSPISPYKGPSSGHENGATNKLSPDSPTRSPLLPRDSESLYRIVSKTHGPDSPYRQTRESPYGKVMVTPSPFYQELQKSFRSGASPSHDGSFGYPGASSEHAASRVPESPSSTGPRYPRATTDTQHSLKSMPDSPIHRTPMATADDPSMFMSLGDTLYKRPPSPVSPMPSARISSDSLHRSPSTPRASPLSSRRRLDAAYRTPPQTRGKRSITENSCYEKDRKNFSNKGICQHFHGVLINKTLAEKTTLKSSNICKILRILSKKENLSSLDFEKVEDKVTSLVWTQDVRKKTRIGDPQYRVDYKALLDTVGIEEQEDIRQYLTKEQDIEVVLSEKNALLIGVNVDAFNKQVLQTVQEEGIHYGYSLPVNNNADKVKQTVLVEYSSPNIAKPFHAGHLRSTIIGNFVANLYESTGYNVQRINWLGDWGTQFGLLALGFQRYGNEELLKLDPLLQLFKVYVQINKDVEDEKNSQTASKSTYKHGLEIFSKLEAGDQELLRLWKIFRDLSVKEYSKMYQRLGVSFTDTHFESDYSEKVKDVLTLLREKDLVQFDQDGVGFMSVDDQGQHIKATLMKSDGSSLYLSRDVAAALDRQKRFNPDHVHYVVEAGQQLHFRQLVGVLRELGVQWATRPVENIHIKFGRIEGMSSRRGSVVFLRDILDEARDRIADSMHTRKTTKIVNELEVADRLAVSAVVVQDLKGQRLSNYNFSWDRMLNFSADSGIFIQYAHARLCSMLRSCGIQKTADVDVTCLHDDVAFQLMLIIARYPEVVQGSLTTLEPCNIVQYLLRLCHLINAAYATLPVKGEDTGVAQARLLMFDCAKQVLSNGLQLIGLKPVTEMTESKQATFHELHRVNQDATATQTVREATLNLGYIRRIEKVAGVVCGSTSLPAGRLVQSRVMAPFARWVCALLVLLCQYQPTSSQTVHKLAIRSDVRFRFATTEVECVMSNDKSSPHELMFDFTLPKGAFITNFSMTIEGKEYPGQVKEKGQAREQYLTALTKGHTGGLVEESTRHTNTFDVSINIQAGGNVTFTLLYQELLRRRFGSYEHLVHVNPNTGAKDFSIEVYVQELTEIKDVKTPPLRKDILSNAVSEGQNALTKISQPTPTAAHVVFHPTQSELKNTGSGWFVVQYDVASANTGELLVVDGYFVHFFVPPSDLAPLPLDIVFVLDRSGSMIGRPIVQLRNAMTNILRDVREIDRLNIIIFNDEVENWQDGLVEATKTNINKAVQYVNNIWAVGWTNIHAAFMRGLRLLKEARAENRVPVLFFLTDGRATAGWTSSNQIINDVTSNNDGVANVYCLAFGSSADYELMKQVSAKNNGFARKVYPAADAALQVTGLYTEISTVILRDMTITYYDSGNTDNSLVRIDNSSLTTCVFPTMFGQADAVVAGRIDNPTAIDLSQAMGLTLTVSGQGATGQVNLVLDESLVTQLTLNTIGENRFWSVPRDLADMTERSWAYLTIKQLLQQKEAFKTNETLVKELDTKILELSLQYHFVTPLTSMVVTRPEDADKKADDNAPSAASFADTDERNADSPGLMRTSSVRQHYQYMGPHRVALQNSPWRPHRPRYASMLPLMGYFGPVFPDQNHMDVGRRGMPNKDRRGPKSQKKLCKSNSRVILQAALLSDSSSDPKICFELHPKADINYTLFEYTTENFRIVTGQKDKQMSFLAIYRGAENVNISVNDDGNLDVLHDPSGSSTLFNDLSKAPNTLDLQVGAFHVSVLVAKTKCSTTFLAVKVRTTSNLAHARRLHGGVLEPAVPVHGNDSIGRAVKGGGKSGGSADERRRMMKYLSCIGGENVPALVRSILRRIFSTPLALQYNFTGVKGKKGFLALRVRGVMMDAVRRVFPQGTELEINNVARKWFIRDRDGGRHRRFISTTVVGRPPVGGIKVVKGWEFGGERMVKWTESKQATFHELHRVNQDATATQTVREATLNLGNIRRIEKVAGVVCGSTSLPTGRLVQSRVMAPFARWVCALLVLLCQYQPASSQTVHKLAIRSDVRFRFATTEVECVMSNDKSSPHELMFDFTLPKGAFITNFSMWVYVQELTEIKHVRTPQLRKDILSNAVSEGQNALTKISQPTPTAAHVVFHPTQSELKNTGSGWFVVQYDVASANTGELLVVDGYFVHFFVPPSDLAPLPLDIVFVLDRSGSMSGRPIEQLKDAMTNILRDVREIDRLNIIIFNGEVENWQDGLVEASKTNINKAVQYVNNIREDGSTNIHAAFMRGLRLLKEARAENRVPVLFFLTDGQATSGETSSNQIINDVTSDNDGVANVYCLAFGSSADYELMKQVSAKNNGFARKVYPAADAALQVTGLYTEISTVILRDMTITYYDSGNTDNSLVRIDNSSLTTCVFPTMFGQADAVVAGRIENPTAIDLSQAMGLTLTVSGQGATGQVNLVLDESLVTQLTLNPIGENRFWSVPRDLAAMTERSWAYLTIKQLLQQKEAFKTNETLVKELDTKILALSLQYHFVTPLTSMVVTRPEDADKKADDNAPSAASFADTDERNADFPGLLRTSSARQHHKSMSPLRLAPQRVAAPGGPLAARLSLMDPVRNFMPETEPEGYFSFNRNYMGASPDEPLVASNAPVLPEMHFFGPAGTGVILQAALLSDSSSDPKICFELHPKADINYTLFEYTTENFRIVTGQKDKQMSFLAIYRGAENVNISVNDDGNLDVLHDPSGSSTLFNDLSKAPNTLDLEVGAFHVIVLVAKTKCSTTFLAVKVRSTSNLAHARRLYGGVLGDAMVGNDQKSKKNGKVARQCAKLFKTTNHNSRRLGDRELTKRYRI</sequence>
<dbReference type="OrthoDB" id="68056at2759"/>
<evidence type="ECO:0000256" key="5">
    <source>
        <dbReference type="ARBA" id="ARBA00022741"/>
    </source>
</evidence>
<dbReference type="Gene3D" id="3.40.50.620">
    <property type="entry name" value="HUPs"/>
    <property type="match status" value="1"/>
</dbReference>
<dbReference type="InterPro" id="IPR003410">
    <property type="entry name" value="HYR_dom"/>
</dbReference>
<dbReference type="GO" id="GO:0006420">
    <property type="term" value="P:arginyl-tRNA aminoacylation"/>
    <property type="evidence" value="ECO:0007669"/>
    <property type="project" value="InterPro"/>
</dbReference>
<evidence type="ECO:0000256" key="13">
    <source>
        <dbReference type="PROSITE-ProRule" id="PRU00076"/>
    </source>
</evidence>
<dbReference type="PANTHER" id="PTHR10338:SF108">
    <property type="entry name" value="INTER-ALPHA-TRYPSIN INHIBITOR HEAVY CHAIN H4-LIKE PROTEIN"/>
    <property type="match status" value="1"/>
</dbReference>
<dbReference type="EMBL" id="PZQS01000012">
    <property type="protein sequence ID" value="PVD21300.1"/>
    <property type="molecule type" value="Genomic_DNA"/>
</dbReference>
<feature type="domain" description="EGF-like" evidence="15">
    <location>
        <begin position="189"/>
        <end position="228"/>
    </location>
</feature>
<feature type="compositionally biased region" description="Low complexity" evidence="14">
    <location>
        <begin position="1182"/>
        <end position="1193"/>
    </location>
</feature>
<dbReference type="NCBIfam" id="TIGR00456">
    <property type="entry name" value="argS"/>
    <property type="match status" value="1"/>
</dbReference>
<comment type="caution">
    <text evidence="13">Lacks conserved residue(s) required for the propagation of feature annotation.</text>
</comment>
<evidence type="ECO:0000256" key="7">
    <source>
        <dbReference type="ARBA" id="ARBA00022917"/>
    </source>
</evidence>
<keyword evidence="6" id="KW-0067">ATP-binding</keyword>
<dbReference type="InterPro" id="IPR000742">
    <property type="entry name" value="EGF"/>
</dbReference>
<evidence type="ECO:0000256" key="1">
    <source>
        <dbReference type="ARBA" id="ARBA00005594"/>
    </source>
</evidence>
<dbReference type="InterPro" id="IPR009080">
    <property type="entry name" value="tRNAsynth_Ia_anticodon-bd"/>
</dbReference>
<evidence type="ECO:0000256" key="12">
    <source>
        <dbReference type="ARBA" id="ARBA00049595"/>
    </source>
</evidence>
<keyword evidence="5" id="KW-0547">Nucleotide-binding</keyword>
<evidence type="ECO:0000256" key="6">
    <source>
        <dbReference type="ARBA" id="ARBA00022840"/>
    </source>
</evidence>
<dbReference type="SMART" id="SM00609">
    <property type="entry name" value="VIT"/>
    <property type="match status" value="1"/>
</dbReference>
<dbReference type="SMART" id="SM00836">
    <property type="entry name" value="DALR_1"/>
    <property type="match status" value="1"/>
</dbReference>
<keyword evidence="7" id="KW-0648">Protein biosynthesis</keyword>
<evidence type="ECO:0000256" key="4">
    <source>
        <dbReference type="ARBA" id="ARBA00022737"/>
    </source>
</evidence>
<dbReference type="InterPro" id="IPR011641">
    <property type="entry name" value="Tyr-kin_ephrin_A/B_rcpt-like"/>
</dbReference>
<feature type="region of interest" description="Disordered" evidence="14">
    <location>
        <begin position="2509"/>
        <end position="2538"/>
    </location>
</feature>
<dbReference type="InterPro" id="IPR014729">
    <property type="entry name" value="Rossmann-like_a/b/a_fold"/>
</dbReference>
<dbReference type="Pfam" id="PF07699">
    <property type="entry name" value="Ephrin_rec_like"/>
    <property type="match status" value="1"/>
</dbReference>
<dbReference type="GO" id="GO:0004814">
    <property type="term" value="F:arginine-tRNA ligase activity"/>
    <property type="evidence" value="ECO:0007669"/>
    <property type="project" value="UniProtKB-EC"/>
</dbReference>
<dbReference type="Pfam" id="PF00092">
    <property type="entry name" value="VWA"/>
    <property type="match status" value="2"/>
</dbReference>
<dbReference type="InterPro" id="IPR050934">
    <property type="entry name" value="ITIH"/>
</dbReference>
<dbReference type="SUPFAM" id="SSF57184">
    <property type="entry name" value="Growth factor receptor domain"/>
    <property type="match status" value="1"/>
</dbReference>
<evidence type="ECO:0000259" key="16">
    <source>
        <dbReference type="PROSITE" id="PS50234"/>
    </source>
</evidence>
<keyword evidence="13" id="KW-1015">Disulfide bond</keyword>
<dbReference type="InterPro" id="IPR001412">
    <property type="entry name" value="aa-tRNA-synth_I_CS"/>
</dbReference>
<evidence type="ECO:0000256" key="3">
    <source>
        <dbReference type="ARBA" id="ARBA00022598"/>
    </source>
</evidence>
<gene>
    <name evidence="19" type="ORF">C0Q70_19472</name>
</gene>
<organism evidence="19 20">
    <name type="scientific">Pomacea canaliculata</name>
    <name type="common">Golden apple snail</name>
    <dbReference type="NCBI Taxonomy" id="400727"/>
    <lineage>
        <taxon>Eukaryota</taxon>
        <taxon>Metazoa</taxon>
        <taxon>Spiralia</taxon>
        <taxon>Lophotrochozoa</taxon>
        <taxon>Mollusca</taxon>
        <taxon>Gastropoda</taxon>
        <taxon>Caenogastropoda</taxon>
        <taxon>Architaenioglossa</taxon>
        <taxon>Ampullarioidea</taxon>
        <taxon>Ampullariidae</taxon>
        <taxon>Pomacea</taxon>
    </lineage>
</organism>
<feature type="domain" description="VIT" evidence="18">
    <location>
        <begin position="2976"/>
        <end position="3107"/>
    </location>
</feature>
<dbReference type="PROSITE" id="PS50825">
    <property type="entry name" value="HYR"/>
    <property type="match status" value="1"/>
</dbReference>
<dbReference type="STRING" id="400727.A0A2T7NJF1"/>
<evidence type="ECO:0000313" key="19">
    <source>
        <dbReference type="EMBL" id="PVD21300.1"/>
    </source>
</evidence>
<dbReference type="EC" id="6.1.1.19" evidence="2"/>
<dbReference type="PROSITE" id="PS01186">
    <property type="entry name" value="EGF_2"/>
    <property type="match status" value="1"/>
</dbReference>
<dbReference type="InterPro" id="IPR002035">
    <property type="entry name" value="VWF_A"/>
</dbReference>
<feature type="region of interest" description="Disordered" evidence="14">
    <location>
        <begin position="1082"/>
        <end position="1217"/>
    </location>
</feature>
<dbReference type="PROSITE" id="PS51468">
    <property type="entry name" value="VIT"/>
    <property type="match status" value="2"/>
</dbReference>
<dbReference type="Gene3D" id="3.40.50.410">
    <property type="entry name" value="von Willebrand factor, type A domain"/>
    <property type="match status" value="2"/>
</dbReference>
<dbReference type="InterPro" id="IPR011042">
    <property type="entry name" value="6-blade_b-propeller_TolB-like"/>
</dbReference>
<evidence type="ECO:0000259" key="15">
    <source>
        <dbReference type="PROSITE" id="PS50026"/>
    </source>
</evidence>
<dbReference type="PANTHER" id="PTHR10338">
    <property type="entry name" value="INTER-ALPHA-TRYPSIN INHIBITOR HEAVY CHAIN FAMILY MEMBER"/>
    <property type="match status" value="1"/>
</dbReference>
<dbReference type="SUPFAM" id="SSF53300">
    <property type="entry name" value="vWA-like"/>
    <property type="match status" value="2"/>
</dbReference>
<keyword evidence="13" id="KW-0245">EGF-like domain</keyword>
<evidence type="ECO:0000256" key="8">
    <source>
        <dbReference type="ARBA" id="ARBA00023146"/>
    </source>
</evidence>
<dbReference type="Pfam" id="PF00750">
    <property type="entry name" value="tRNA-synt_1d"/>
    <property type="match status" value="1"/>
</dbReference>
<dbReference type="CDD" id="cd07956">
    <property type="entry name" value="Anticodon_Ia_Arg"/>
    <property type="match status" value="1"/>
</dbReference>
<feature type="compositionally biased region" description="Polar residues" evidence="14">
    <location>
        <begin position="1015"/>
        <end position="1031"/>
    </location>
</feature>
<dbReference type="Gene3D" id="1.10.730.10">
    <property type="entry name" value="Isoleucyl-tRNA Synthetase, Domain 1"/>
    <property type="match status" value="1"/>
</dbReference>
<dbReference type="SUPFAM" id="SSF47323">
    <property type="entry name" value="Anticodon-binding domain of a subclass of class I aminoacyl-tRNA synthetases"/>
    <property type="match status" value="1"/>
</dbReference>
<dbReference type="Pfam" id="PF05746">
    <property type="entry name" value="DALR_1"/>
    <property type="match status" value="1"/>
</dbReference>
<evidence type="ECO:0000313" key="20">
    <source>
        <dbReference type="Proteomes" id="UP000245119"/>
    </source>
</evidence>
<dbReference type="PRINTS" id="PR01038">
    <property type="entry name" value="TRNASYNTHARG"/>
</dbReference>
<evidence type="ECO:0000256" key="14">
    <source>
        <dbReference type="SAM" id="MobiDB-lite"/>
    </source>
</evidence>
<comment type="function">
    <text evidence="12">Catalyzes the attachment of arginine to tRNA(Arg) in a two-step reaction: arginine is first activated by ATP to form Arg-AMP and then transferred to the acceptor end of tRNA(Arg).</text>
</comment>
<keyword evidence="3" id="KW-0436">Ligase</keyword>
<comment type="catalytic activity">
    <reaction evidence="11">
        <text>tRNA(Arg) + L-arginine + ATP = L-arginyl-tRNA(Arg) + AMP + diphosphate</text>
        <dbReference type="Rhea" id="RHEA:20301"/>
        <dbReference type="Rhea" id="RHEA-COMP:9658"/>
        <dbReference type="Rhea" id="RHEA-COMP:9673"/>
        <dbReference type="ChEBI" id="CHEBI:30616"/>
        <dbReference type="ChEBI" id="CHEBI:32682"/>
        <dbReference type="ChEBI" id="CHEBI:33019"/>
        <dbReference type="ChEBI" id="CHEBI:78442"/>
        <dbReference type="ChEBI" id="CHEBI:78513"/>
        <dbReference type="ChEBI" id="CHEBI:456215"/>
        <dbReference type="EC" id="6.1.1.19"/>
    </reaction>
</comment>
<dbReference type="FunFam" id="1.10.730.10:FF:000006">
    <property type="entry name" value="Arginyl-tRNA synthetase 2, mitochondrial"/>
    <property type="match status" value="1"/>
</dbReference>